<dbReference type="InterPro" id="IPR033764">
    <property type="entry name" value="Sdr_B"/>
</dbReference>
<organism evidence="7 8">
    <name type="scientific">Sorangium cellulosum</name>
    <name type="common">Polyangium cellulosum</name>
    <dbReference type="NCBI Taxonomy" id="56"/>
    <lineage>
        <taxon>Bacteria</taxon>
        <taxon>Pseudomonadati</taxon>
        <taxon>Myxococcota</taxon>
        <taxon>Polyangia</taxon>
        <taxon>Polyangiales</taxon>
        <taxon>Polyangiaceae</taxon>
        <taxon>Sorangium</taxon>
    </lineage>
</organism>
<dbReference type="Pfam" id="PF17210">
    <property type="entry name" value="SdrD_B"/>
    <property type="match status" value="2"/>
</dbReference>
<feature type="domain" description="Carbohydrate-binding module family 96" evidence="6">
    <location>
        <begin position="72"/>
        <end position="192"/>
    </location>
</feature>
<dbReference type="SUPFAM" id="SSF117074">
    <property type="entry name" value="Hypothetical protein PA1324"/>
    <property type="match status" value="2"/>
</dbReference>
<accession>A0A2L0EYR3</accession>
<dbReference type="Gene3D" id="2.60.40.10">
    <property type="entry name" value="Immunoglobulins"/>
    <property type="match status" value="2"/>
</dbReference>
<feature type="domain" description="SD-repeat containing protein B" evidence="5">
    <location>
        <begin position="312"/>
        <end position="426"/>
    </location>
</feature>
<dbReference type="NCBIfam" id="NF033679">
    <property type="entry name" value="DNRLRE_dom"/>
    <property type="match status" value="1"/>
</dbReference>
<evidence type="ECO:0000259" key="6">
    <source>
        <dbReference type="Pfam" id="PF24517"/>
    </source>
</evidence>
<dbReference type="Pfam" id="PF24517">
    <property type="entry name" value="CBM96"/>
    <property type="match status" value="1"/>
</dbReference>
<protein>
    <recommendedName>
        <fullName evidence="9">SD-repeat containing protein B domain-containing protein</fullName>
    </recommendedName>
</protein>
<dbReference type="Proteomes" id="UP000238348">
    <property type="component" value="Chromosome"/>
</dbReference>
<evidence type="ECO:0008006" key="9">
    <source>
        <dbReference type="Google" id="ProtNLM"/>
    </source>
</evidence>
<feature type="chain" id="PRO_5014739771" description="SD-repeat containing protein B domain-containing protein" evidence="4">
    <location>
        <begin position="24"/>
        <end position="777"/>
    </location>
</feature>
<dbReference type="GO" id="GO:0005576">
    <property type="term" value="C:extracellular region"/>
    <property type="evidence" value="ECO:0007669"/>
    <property type="project" value="UniProtKB-SubCell"/>
</dbReference>
<dbReference type="InterPro" id="IPR055372">
    <property type="entry name" value="CBM96"/>
</dbReference>
<feature type="signal peptide" evidence="4">
    <location>
        <begin position="1"/>
        <end position="23"/>
    </location>
</feature>
<dbReference type="AlphaFoldDB" id="A0A2L0EYR3"/>
<reference evidence="7 8" key="1">
    <citation type="submission" date="2015-09" db="EMBL/GenBank/DDBJ databases">
        <title>Sorangium comparison.</title>
        <authorList>
            <person name="Zaburannyi N."/>
            <person name="Bunk B."/>
            <person name="Overmann J."/>
            <person name="Mueller R."/>
        </authorList>
    </citation>
    <scope>NUCLEOTIDE SEQUENCE [LARGE SCALE GENOMIC DNA]</scope>
    <source>
        <strain evidence="7 8">So ce26</strain>
    </source>
</reference>
<dbReference type="RefSeq" id="WP_104982954.1">
    <property type="nucleotide sequence ID" value="NZ_CP012673.1"/>
</dbReference>
<proteinExistence type="predicted"/>
<comment type="subcellular location">
    <subcellularLocation>
        <location evidence="1">Secreted</location>
    </subcellularLocation>
</comment>
<dbReference type="PANTHER" id="PTHR23303:SF15">
    <property type="entry name" value="COLOSSIN-A"/>
    <property type="match status" value="1"/>
</dbReference>
<keyword evidence="2" id="KW-0964">Secreted</keyword>
<sequence>MKQITIASSAALATLFISATSLASTGAPTPTCTVIQRGALGDVYNAEIWSLAPSYNVPTPYEVNTGYSSTVGEKRALFGFEIGAIPASSLVTSAKFYVLTYSSTAQAVRAHRVLAPWSETTVTWNNLGGIEPTSFTSFESGGSAWRELDLTELVQEWVSGVSPNHGILLEEDPYGVTSYKGSAHENLSYRPFLEVCYTTPKGSIGDKVWFDANADGIEDASELGIEGVVVDLFGDVNCDGSADGGALGTTATGATGAYRFGELDAGCYVVSVDDATLPLGHLLTTGAEPRAVSLGAGQNVTDADFGYVTYSSIGDTVWLDSDADGLYEPDTGELGVNGVRVELFQDGQMIDFTITGASPYSGQPGFYLFDTLPAGTYAVVVTPDNFMTSGPLAGQEPSADPDGALDNVGTVTLAWAQDLLDADFGYQLSCGNGVCGGDESCSTCAVDCGICPPLCGNGACEAGEDCGSCSADCDVCAPACGDGACDASEDCGSCSADCGACPPVCGNGTCEAGEDCGTCSDDCGACPSVCGNNACENGEDCANCAGDCGACPAVCGNDSCEAGENCLECPSDCGICPAVCGSGVCEVGETCSSCAADCGACPPVCGDGVCKAGVEDCSSCAADCGACQCAFPGTGTPGYWKTHPGAWKVSRLTIGGKTYTKAQLLDIISRPTRGDVTYILAKHLIVAKLNVGLGNQSSCIEATIAAADQWLRRNRLGSNVRDSGCRSPWETGEPLAERLDAYNNGRLCAPSRDEVDCDGGDHHHGHHGHHGGSCRGR</sequence>
<feature type="domain" description="SD-repeat containing protein B" evidence="5">
    <location>
        <begin position="203"/>
        <end position="274"/>
    </location>
</feature>
<evidence type="ECO:0000313" key="8">
    <source>
        <dbReference type="Proteomes" id="UP000238348"/>
    </source>
</evidence>
<evidence type="ECO:0000256" key="1">
    <source>
        <dbReference type="ARBA" id="ARBA00004613"/>
    </source>
</evidence>
<evidence type="ECO:0000256" key="3">
    <source>
        <dbReference type="ARBA" id="ARBA00022729"/>
    </source>
</evidence>
<keyword evidence="3 4" id="KW-0732">Signal</keyword>
<gene>
    <name evidence="7" type="ORF">SOCE26_058900</name>
</gene>
<evidence type="ECO:0000256" key="2">
    <source>
        <dbReference type="ARBA" id="ARBA00022525"/>
    </source>
</evidence>
<evidence type="ECO:0000313" key="7">
    <source>
        <dbReference type="EMBL" id="AUX44426.1"/>
    </source>
</evidence>
<dbReference type="PANTHER" id="PTHR23303">
    <property type="entry name" value="CARBOXYPEPTIDASE REGULATORY REGION-CONTAINING"/>
    <property type="match status" value="1"/>
</dbReference>
<dbReference type="InterPro" id="IPR013783">
    <property type="entry name" value="Ig-like_fold"/>
</dbReference>
<dbReference type="OrthoDB" id="5478547at2"/>
<dbReference type="EMBL" id="CP012673">
    <property type="protein sequence ID" value="AUX44426.1"/>
    <property type="molecule type" value="Genomic_DNA"/>
</dbReference>
<name>A0A2L0EYR3_SORCE</name>
<evidence type="ECO:0000256" key="4">
    <source>
        <dbReference type="SAM" id="SignalP"/>
    </source>
</evidence>
<dbReference type="InterPro" id="IPR051417">
    <property type="entry name" value="SDr/BOS_complex"/>
</dbReference>
<evidence type="ECO:0000259" key="5">
    <source>
        <dbReference type="Pfam" id="PF17210"/>
    </source>
</evidence>